<evidence type="ECO:0000313" key="3">
    <source>
        <dbReference type="EnsemblMetazoa" id="MESCA002151-PA"/>
    </source>
</evidence>
<organism evidence="3 4">
    <name type="scientific">Megaselia scalaris</name>
    <name type="common">Humpbacked fly</name>
    <name type="synonym">Phora scalaris</name>
    <dbReference type="NCBI Taxonomy" id="36166"/>
    <lineage>
        <taxon>Eukaryota</taxon>
        <taxon>Metazoa</taxon>
        <taxon>Ecdysozoa</taxon>
        <taxon>Arthropoda</taxon>
        <taxon>Hexapoda</taxon>
        <taxon>Insecta</taxon>
        <taxon>Pterygota</taxon>
        <taxon>Neoptera</taxon>
        <taxon>Endopterygota</taxon>
        <taxon>Diptera</taxon>
        <taxon>Brachycera</taxon>
        <taxon>Muscomorpha</taxon>
        <taxon>Platypezoidea</taxon>
        <taxon>Phoridae</taxon>
        <taxon>Megaseliini</taxon>
        <taxon>Megaselia</taxon>
    </lineage>
</organism>
<evidence type="ECO:0000256" key="1">
    <source>
        <dbReference type="SAM" id="Phobius"/>
    </source>
</evidence>
<dbReference type="AlphaFoldDB" id="T1GFK7"/>
<protein>
    <submittedName>
        <fullName evidence="3">Uncharacterized protein</fullName>
    </submittedName>
</protein>
<feature type="signal peptide" evidence="2">
    <location>
        <begin position="1"/>
        <end position="19"/>
    </location>
</feature>
<keyword evidence="1" id="KW-0472">Membrane</keyword>
<dbReference type="Proteomes" id="UP000015102">
    <property type="component" value="Unassembled WGS sequence"/>
</dbReference>
<proteinExistence type="predicted"/>
<dbReference type="EMBL" id="CAQQ02391521">
    <property type="status" value="NOT_ANNOTATED_CDS"/>
    <property type="molecule type" value="Genomic_DNA"/>
</dbReference>
<keyword evidence="4" id="KW-1185">Reference proteome</keyword>
<keyword evidence="1" id="KW-0812">Transmembrane</keyword>
<reference evidence="3" key="2">
    <citation type="submission" date="2015-06" db="UniProtKB">
        <authorList>
            <consortium name="EnsemblMetazoa"/>
        </authorList>
    </citation>
    <scope>IDENTIFICATION</scope>
</reference>
<evidence type="ECO:0000313" key="4">
    <source>
        <dbReference type="Proteomes" id="UP000015102"/>
    </source>
</evidence>
<sequence length="143" mass="16650">MMIFGRTLILCIFFTIAICDKNETRNTKDRCFKDISSNTYTGNLTIDNQTLNCNFICSDFYLPKSYYPAKNPAAYEKENVEMETKVSFKVKVFIFLAILIPFIIFVVILKRKKAERKQSLAGLNLRYNLNNMTKLTNLTTMRI</sequence>
<evidence type="ECO:0000256" key="2">
    <source>
        <dbReference type="SAM" id="SignalP"/>
    </source>
</evidence>
<keyword evidence="1" id="KW-1133">Transmembrane helix</keyword>
<reference evidence="4" key="1">
    <citation type="submission" date="2013-02" db="EMBL/GenBank/DDBJ databases">
        <authorList>
            <person name="Hughes D."/>
        </authorList>
    </citation>
    <scope>NUCLEOTIDE SEQUENCE</scope>
    <source>
        <strain>Durham</strain>
        <strain evidence="4">NC isolate 2 -- Noor lab</strain>
    </source>
</reference>
<feature type="transmembrane region" description="Helical" evidence="1">
    <location>
        <begin position="92"/>
        <end position="109"/>
    </location>
</feature>
<name>T1GFK7_MEGSC</name>
<keyword evidence="2" id="KW-0732">Signal</keyword>
<dbReference type="HOGENOM" id="CLU_1808405_0_0_1"/>
<dbReference type="EnsemblMetazoa" id="MESCA002151-RA">
    <property type="protein sequence ID" value="MESCA002151-PA"/>
    <property type="gene ID" value="MESCA002151"/>
</dbReference>
<accession>T1GFK7</accession>
<feature type="chain" id="PRO_5004588252" evidence="2">
    <location>
        <begin position="20"/>
        <end position="143"/>
    </location>
</feature>